<reference evidence="1 2" key="1">
    <citation type="submission" date="2020-11" db="EMBL/GenBank/DDBJ databases">
        <title>Description of Pontivivens ytuae sp. nov. isolated from deep sea sediment of Mariana Trench.</title>
        <authorList>
            <person name="Wang Z."/>
            <person name="Sun Q.-L."/>
            <person name="Xu X.-D."/>
            <person name="Tang Y.-Z."/>
            <person name="Zhang J."/>
        </authorList>
    </citation>
    <scope>NUCLEOTIDE SEQUENCE [LARGE SCALE GENOMIC DNA]</scope>
    <source>
        <strain evidence="1 2">MT2928</strain>
    </source>
</reference>
<evidence type="ECO:0000313" key="2">
    <source>
        <dbReference type="Proteomes" id="UP000594800"/>
    </source>
</evidence>
<dbReference type="RefSeq" id="WP_196102455.1">
    <property type="nucleotide sequence ID" value="NZ_CP064942.1"/>
</dbReference>
<accession>A0A7S9LQ57</accession>
<dbReference type="EMBL" id="CP064942">
    <property type="protein sequence ID" value="QPH53244.1"/>
    <property type="molecule type" value="Genomic_DNA"/>
</dbReference>
<keyword evidence="2" id="KW-1185">Reference proteome</keyword>
<organism evidence="1 2">
    <name type="scientific">Pontivivens ytuae</name>
    <dbReference type="NCBI Taxonomy" id="2789856"/>
    <lineage>
        <taxon>Bacteria</taxon>
        <taxon>Pseudomonadati</taxon>
        <taxon>Pseudomonadota</taxon>
        <taxon>Alphaproteobacteria</taxon>
        <taxon>Rhodobacterales</taxon>
        <taxon>Paracoccaceae</taxon>
        <taxon>Pontivivens</taxon>
    </lineage>
</organism>
<name>A0A7S9LQ57_9RHOB</name>
<dbReference type="AlphaFoldDB" id="A0A7S9LQ57"/>
<dbReference type="Proteomes" id="UP000594800">
    <property type="component" value="Chromosome"/>
</dbReference>
<evidence type="ECO:0000313" key="1">
    <source>
        <dbReference type="EMBL" id="QPH53244.1"/>
    </source>
</evidence>
<sequence>MKSDRHFDRAIPDAPHPRAGKLLHDIRVLRARASRYGYTATAEALHLAGEMMEVEEPPLDRNDKSFVRFVDGKGS</sequence>
<gene>
    <name evidence="1" type="ORF">I0K15_15830</name>
</gene>
<dbReference type="KEGG" id="poz:I0K15_15830"/>
<proteinExistence type="predicted"/>
<protein>
    <submittedName>
        <fullName evidence="1">Uncharacterized protein</fullName>
    </submittedName>
</protein>